<organism evidence="18 19">
    <name type="scientific">Erysiphe pulchra</name>
    <dbReference type="NCBI Taxonomy" id="225359"/>
    <lineage>
        <taxon>Eukaryota</taxon>
        <taxon>Fungi</taxon>
        <taxon>Dikarya</taxon>
        <taxon>Ascomycota</taxon>
        <taxon>Pezizomycotina</taxon>
        <taxon>Leotiomycetes</taxon>
        <taxon>Erysiphales</taxon>
        <taxon>Erysiphaceae</taxon>
        <taxon>Erysiphe</taxon>
    </lineage>
</organism>
<evidence type="ECO:0000256" key="16">
    <source>
        <dbReference type="SAM" id="MobiDB-lite"/>
    </source>
</evidence>
<dbReference type="InterPro" id="IPR036397">
    <property type="entry name" value="RNaseH_sf"/>
</dbReference>
<evidence type="ECO:0000313" key="18">
    <source>
        <dbReference type="EMBL" id="POS82590.1"/>
    </source>
</evidence>
<feature type="non-terminal residue" evidence="18">
    <location>
        <position position="1"/>
    </location>
</feature>
<accession>A0A2S4PKM4</accession>
<keyword evidence="9" id="KW-0229">DNA integration</keyword>
<evidence type="ECO:0000256" key="10">
    <source>
        <dbReference type="ARBA" id="ARBA00022918"/>
    </source>
</evidence>
<name>A0A2S4PKM4_9PEZI</name>
<dbReference type="InterPro" id="IPR025724">
    <property type="entry name" value="GAG-pre-integrase_dom"/>
</dbReference>
<evidence type="ECO:0000256" key="1">
    <source>
        <dbReference type="ARBA" id="ARBA00022578"/>
    </source>
</evidence>
<reference evidence="18 19" key="1">
    <citation type="submission" date="2017-10" db="EMBL/GenBank/DDBJ databases">
        <title>Development of genomic resources for the powdery mildew, Erysiphe pulchra.</title>
        <authorList>
            <person name="Wadl P.A."/>
            <person name="Mack B.M."/>
            <person name="Moore G."/>
            <person name="Beltz S.B."/>
        </authorList>
    </citation>
    <scope>NUCLEOTIDE SEQUENCE [LARGE SCALE GENOMIC DNA]</scope>
    <source>
        <strain evidence="18">Cflorida</strain>
    </source>
</reference>
<keyword evidence="8" id="KW-0694">RNA-binding</keyword>
<keyword evidence="6" id="KW-0378">Hydrolase</keyword>
<evidence type="ECO:0000256" key="15">
    <source>
        <dbReference type="ARBA" id="ARBA00049244"/>
    </source>
</evidence>
<dbReference type="PROSITE" id="PS50994">
    <property type="entry name" value="INTEGRASE"/>
    <property type="match status" value="1"/>
</dbReference>
<evidence type="ECO:0000256" key="9">
    <source>
        <dbReference type="ARBA" id="ARBA00022908"/>
    </source>
</evidence>
<evidence type="ECO:0000256" key="4">
    <source>
        <dbReference type="ARBA" id="ARBA00022723"/>
    </source>
</evidence>
<keyword evidence="3" id="KW-0540">Nuclease</keyword>
<feature type="domain" description="Integrase catalytic" evidence="17">
    <location>
        <begin position="236"/>
        <end position="417"/>
    </location>
</feature>
<evidence type="ECO:0000313" key="19">
    <source>
        <dbReference type="Proteomes" id="UP000237438"/>
    </source>
</evidence>
<keyword evidence="11" id="KW-0239">DNA-directed DNA polymerase</keyword>
<keyword evidence="2" id="KW-0548">Nucleotidyltransferase</keyword>
<dbReference type="GO" id="GO:0046872">
    <property type="term" value="F:metal ion binding"/>
    <property type="evidence" value="ECO:0007669"/>
    <property type="project" value="UniProtKB-KW"/>
</dbReference>
<evidence type="ECO:0000256" key="7">
    <source>
        <dbReference type="ARBA" id="ARBA00022842"/>
    </source>
</evidence>
<keyword evidence="10" id="KW-0695">RNA-directed DNA polymerase</keyword>
<dbReference type="GO" id="GO:0003677">
    <property type="term" value="F:DNA binding"/>
    <property type="evidence" value="ECO:0007669"/>
    <property type="project" value="UniProtKB-KW"/>
</dbReference>
<comment type="catalytic activity">
    <reaction evidence="14">
        <text>DNA(n) + a 2'-deoxyribonucleoside 5'-triphosphate = DNA(n+1) + diphosphate</text>
        <dbReference type="Rhea" id="RHEA:22508"/>
        <dbReference type="Rhea" id="RHEA-COMP:17339"/>
        <dbReference type="Rhea" id="RHEA-COMP:17340"/>
        <dbReference type="ChEBI" id="CHEBI:33019"/>
        <dbReference type="ChEBI" id="CHEBI:61560"/>
        <dbReference type="ChEBI" id="CHEBI:173112"/>
        <dbReference type="EC" id="2.7.7.49"/>
    </reaction>
</comment>
<keyword evidence="7" id="KW-0460">Magnesium</keyword>
<feature type="compositionally biased region" description="Polar residues" evidence="16">
    <location>
        <begin position="468"/>
        <end position="497"/>
    </location>
</feature>
<dbReference type="InterPro" id="IPR039537">
    <property type="entry name" value="Retrotran_Ty1/copia-like"/>
</dbReference>
<dbReference type="GO" id="GO:0003964">
    <property type="term" value="F:RNA-directed DNA polymerase activity"/>
    <property type="evidence" value="ECO:0007669"/>
    <property type="project" value="UniProtKB-KW"/>
</dbReference>
<keyword evidence="11" id="KW-0808">Transferase</keyword>
<dbReference type="GO" id="GO:0016787">
    <property type="term" value="F:hydrolase activity"/>
    <property type="evidence" value="ECO:0007669"/>
    <property type="project" value="UniProtKB-KW"/>
</dbReference>
<feature type="region of interest" description="Disordered" evidence="16">
    <location>
        <begin position="427"/>
        <end position="500"/>
    </location>
</feature>
<dbReference type="EMBL" id="PEDP01002565">
    <property type="protein sequence ID" value="POS82590.1"/>
    <property type="molecule type" value="Genomic_DNA"/>
</dbReference>
<evidence type="ECO:0000256" key="12">
    <source>
        <dbReference type="ARBA" id="ARBA00023125"/>
    </source>
</evidence>
<evidence type="ECO:0000256" key="3">
    <source>
        <dbReference type="ARBA" id="ARBA00022722"/>
    </source>
</evidence>
<keyword evidence="4" id="KW-0479">Metal-binding</keyword>
<dbReference type="SUPFAM" id="SSF53098">
    <property type="entry name" value="Ribonuclease H-like"/>
    <property type="match status" value="1"/>
</dbReference>
<protein>
    <recommendedName>
        <fullName evidence="17">Integrase catalytic domain-containing protein</fullName>
    </recommendedName>
</protein>
<dbReference type="GO" id="GO:0015074">
    <property type="term" value="P:DNA integration"/>
    <property type="evidence" value="ECO:0007669"/>
    <property type="project" value="UniProtKB-KW"/>
</dbReference>
<dbReference type="GO" id="GO:0003887">
    <property type="term" value="F:DNA-directed DNA polymerase activity"/>
    <property type="evidence" value="ECO:0007669"/>
    <property type="project" value="UniProtKB-KW"/>
</dbReference>
<evidence type="ECO:0000256" key="13">
    <source>
        <dbReference type="ARBA" id="ARBA00023172"/>
    </source>
</evidence>
<evidence type="ECO:0000256" key="11">
    <source>
        <dbReference type="ARBA" id="ARBA00022932"/>
    </source>
</evidence>
<evidence type="ECO:0000256" key="6">
    <source>
        <dbReference type="ARBA" id="ARBA00022801"/>
    </source>
</evidence>
<evidence type="ECO:0000256" key="5">
    <source>
        <dbReference type="ARBA" id="ARBA00022759"/>
    </source>
</evidence>
<dbReference type="GO" id="GO:0004519">
    <property type="term" value="F:endonuclease activity"/>
    <property type="evidence" value="ECO:0007669"/>
    <property type="project" value="UniProtKB-KW"/>
</dbReference>
<comment type="caution">
    <text evidence="18">The sequence shown here is derived from an EMBL/GenBank/DDBJ whole genome shotgun (WGS) entry which is preliminary data.</text>
</comment>
<dbReference type="AlphaFoldDB" id="A0A2S4PKM4"/>
<dbReference type="GO" id="GO:0005634">
    <property type="term" value="C:nucleus"/>
    <property type="evidence" value="ECO:0007669"/>
    <property type="project" value="UniProtKB-ARBA"/>
</dbReference>
<proteinExistence type="predicted"/>
<dbReference type="STRING" id="225359.A0A2S4PKM4"/>
<keyword evidence="12" id="KW-0238">DNA-binding</keyword>
<evidence type="ECO:0000256" key="8">
    <source>
        <dbReference type="ARBA" id="ARBA00022884"/>
    </source>
</evidence>
<dbReference type="Pfam" id="PF13976">
    <property type="entry name" value="gag_pre-integrs"/>
    <property type="match status" value="1"/>
</dbReference>
<evidence type="ECO:0000256" key="2">
    <source>
        <dbReference type="ARBA" id="ARBA00022695"/>
    </source>
</evidence>
<feature type="region of interest" description="Disordered" evidence="16">
    <location>
        <begin position="530"/>
        <end position="555"/>
    </location>
</feature>
<dbReference type="InterPro" id="IPR012337">
    <property type="entry name" value="RNaseH-like_sf"/>
</dbReference>
<keyword evidence="19" id="KW-1185">Reference proteome</keyword>
<dbReference type="PANTHER" id="PTHR42648">
    <property type="entry name" value="TRANSPOSASE, PUTATIVE-RELATED"/>
    <property type="match status" value="1"/>
</dbReference>
<dbReference type="PANTHER" id="PTHR42648:SF11">
    <property type="entry name" value="TRANSPOSON TY4-P GAG-POL POLYPROTEIN"/>
    <property type="match status" value="1"/>
</dbReference>
<keyword evidence="13" id="KW-0233">DNA recombination</keyword>
<keyword evidence="5" id="KW-0255">Endonuclease</keyword>
<dbReference type="GO" id="GO:0032196">
    <property type="term" value="P:transposition"/>
    <property type="evidence" value="ECO:0007669"/>
    <property type="project" value="UniProtKB-KW"/>
</dbReference>
<gene>
    <name evidence="18" type="ORF">EPUL_004627</name>
</gene>
<dbReference type="GO" id="GO:0006310">
    <property type="term" value="P:DNA recombination"/>
    <property type="evidence" value="ECO:0007669"/>
    <property type="project" value="UniProtKB-KW"/>
</dbReference>
<dbReference type="GO" id="GO:0003723">
    <property type="term" value="F:RNA binding"/>
    <property type="evidence" value="ECO:0007669"/>
    <property type="project" value="UniProtKB-KW"/>
</dbReference>
<sequence>LYDTVASTRQQTAAAPYATALESLMRVTFSLTVDQYIDQLLTIFQSFNNAVDAFSTPTVKHTEYHIGSGHEAALLQDQSAPQPSHRGINNQIEEGKGAAILELDSDIDTEGAIVAATSGANEIRTIYDTGASHHFVPTKSLFSIIRKCNKPFNFDKAVGALSLNSQGTAILNIGNLNIKLSDALYSPNFMYNIVSAVQNNSDGHSTPIASLTRENDVYYIHTLQNNIISQIAAPGVARIPSTNSAQRWHQRLEHKGQTVLKKTAENSSGLKGIDLNELTTCEICHLSKAQRYVSREPRLTPNAPFDKINIDTNHFDKRIRVIFKDGGTEFLRIKPHREEHGIRTDVSAPDTPEQNGISESSNKVILEKARSMLIDAGMPAFYWPWAKTTLSYWANNHLLLPEQPDFEIPSQLHASPENEFTSPIADWLPFHRNSQPPQPQQPRLDHIRPSSPFPHTGESTPLSPPLQPTANNTLTTQPSLDNPNQTADLTHPISNNDFSDDESIYAESEQVTDPTEQQIQVYDKIMTGWDPLPQLAGQKEHAHQTPDTGLSPGVN</sequence>
<dbReference type="Proteomes" id="UP000237438">
    <property type="component" value="Unassembled WGS sequence"/>
</dbReference>
<comment type="catalytic activity">
    <reaction evidence="15">
        <text>DNA(n) + a 2'-deoxyribonucleoside 5'-triphosphate = DNA(n+1) + diphosphate</text>
        <dbReference type="Rhea" id="RHEA:22508"/>
        <dbReference type="Rhea" id="RHEA-COMP:17339"/>
        <dbReference type="Rhea" id="RHEA-COMP:17340"/>
        <dbReference type="ChEBI" id="CHEBI:33019"/>
        <dbReference type="ChEBI" id="CHEBI:61560"/>
        <dbReference type="ChEBI" id="CHEBI:173112"/>
        <dbReference type="EC" id="2.7.7.7"/>
    </reaction>
</comment>
<evidence type="ECO:0000256" key="14">
    <source>
        <dbReference type="ARBA" id="ARBA00048173"/>
    </source>
</evidence>
<dbReference type="OrthoDB" id="4095857at2759"/>
<evidence type="ECO:0000259" key="17">
    <source>
        <dbReference type="PROSITE" id="PS50994"/>
    </source>
</evidence>
<keyword evidence="1" id="KW-0815">Transposition</keyword>
<dbReference type="Gene3D" id="3.30.420.10">
    <property type="entry name" value="Ribonuclease H-like superfamily/Ribonuclease H"/>
    <property type="match status" value="1"/>
</dbReference>
<dbReference type="InterPro" id="IPR001584">
    <property type="entry name" value="Integrase_cat-core"/>
</dbReference>